<organism evidence="1 2">
    <name type="scientific">Lindgomyces ingoldianus</name>
    <dbReference type="NCBI Taxonomy" id="673940"/>
    <lineage>
        <taxon>Eukaryota</taxon>
        <taxon>Fungi</taxon>
        <taxon>Dikarya</taxon>
        <taxon>Ascomycota</taxon>
        <taxon>Pezizomycotina</taxon>
        <taxon>Dothideomycetes</taxon>
        <taxon>Pleosporomycetidae</taxon>
        <taxon>Pleosporales</taxon>
        <taxon>Lindgomycetaceae</taxon>
        <taxon>Lindgomyces</taxon>
    </lineage>
</organism>
<gene>
    <name evidence="1" type="ORF">BDR25DRAFT_357854</name>
</gene>
<accession>A0ACB6QME9</accession>
<name>A0ACB6QME9_9PLEO</name>
<proteinExistence type="predicted"/>
<dbReference type="EMBL" id="MU003517">
    <property type="protein sequence ID" value="KAF2468108.1"/>
    <property type="molecule type" value="Genomic_DNA"/>
</dbReference>
<protein>
    <submittedName>
        <fullName evidence="1">Uncharacterized protein</fullName>
    </submittedName>
</protein>
<keyword evidence="2" id="KW-1185">Reference proteome</keyword>
<evidence type="ECO:0000313" key="2">
    <source>
        <dbReference type="Proteomes" id="UP000799755"/>
    </source>
</evidence>
<sequence length="111" mass="12910">MGSVDNLTAWLLLLIFQSHFHLNYILLKTSTSRINALDLDARFKLLLFYAIKDSSTQTESLKDWAQWPGFSLLRREFTVEPQARGCLPMKLELMTLHILTLMHITEEALHH</sequence>
<evidence type="ECO:0000313" key="1">
    <source>
        <dbReference type="EMBL" id="KAF2468108.1"/>
    </source>
</evidence>
<comment type="caution">
    <text evidence="1">The sequence shown here is derived from an EMBL/GenBank/DDBJ whole genome shotgun (WGS) entry which is preliminary data.</text>
</comment>
<dbReference type="Proteomes" id="UP000799755">
    <property type="component" value="Unassembled WGS sequence"/>
</dbReference>
<reference evidence="1" key="1">
    <citation type="journal article" date="2020" name="Stud. Mycol.">
        <title>101 Dothideomycetes genomes: a test case for predicting lifestyles and emergence of pathogens.</title>
        <authorList>
            <person name="Haridas S."/>
            <person name="Albert R."/>
            <person name="Binder M."/>
            <person name="Bloem J."/>
            <person name="Labutti K."/>
            <person name="Salamov A."/>
            <person name="Andreopoulos B."/>
            <person name="Baker S."/>
            <person name="Barry K."/>
            <person name="Bills G."/>
            <person name="Bluhm B."/>
            <person name="Cannon C."/>
            <person name="Castanera R."/>
            <person name="Culley D."/>
            <person name="Daum C."/>
            <person name="Ezra D."/>
            <person name="Gonzalez J."/>
            <person name="Henrissat B."/>
            <person name="Kuo A."/>
            <person name="Liang C."/>
            <person name="Lipzen A."/>
            <person name="Lutzoni F."/>
            <person name="Magnuson J."/>
            <person name="Mondo S."/>
            <person name="Nolan M."/>
            <person name="Ohm R."/>
            <person name="Pangilinan J."/>
            <person name="Park H.-J."/>
            <person name="Ramirez L."/>
            <person name="Alfaro M."/>
            <person name="Sun H."/>
            <person name="Tritt A."/>
            <person name="Yoshinaga Y."/>
            <person name="Zwiers L.-H."/>
            <person name="Turgeon B."/>
            <person name="Goodwin S."/>
            <person name="Spatafora J."/>
            <person name="Crous P."/>
            <person name="Grigoriev I."/>
        </authorList>
    </citation>
    <scope>NUCLEOTIDE SEQUENCE</scope>
    <source>
        <strain evidence="1">ATCC 200398</strain>
    </source>
</reference>